<dbReference type="RefSeq" id="WP_283369845.1">
    <property type="nucleotide sequence ID" value="NZ_JASHID010000006.1"/>
</dbReference>
<feature type="transmembrane region" description="Helical" evidence="1">
    <location>
        <begin position="114"/>
        <end position="132"/>
    </location>
</feature>
<evidence type="ECO:0008006" key="4">
    <source>
        <dbReference type="Google" id="ProtNLM"/>
    </source>
</evidence>
<feature type="transmembrane region" description="Helical" evidence="1">
    <location>
        <begin position="12"/>
        <end position="29"/>
    </location>
</feature>
<feature type="transmembrane region" description="Helical" evidence="1">
    <location>
        <begin position="144"/>
        <end position="160"/>
    </location>
</feature>
<evidence type="ECO:0000313" key="3">
    <source>
        <dbReference type="Proteomes" id="UP001236569"/>
    </source>
</evidence>
<sequence>MLFNSTLKTYTYISLAVFIGLLTYVYINVPNIPTADEWELSYFVEKIYNKSFVISDLMVPHNECRMPYPHIIHLIILFITRWHSFSLIAFNLTLLLVFYFTLRKYTFESLNPKRINAFGVSFILILLVIFSLKQYENIVLSFDLNYYLSVIAGLWSFISLKKISWKSITVSMIWAHISLYSYASGFTIWPFLILLIWIISEEGNKAKVIYSLVVATVFVCNIALYFYNYHPLANAEAEKSTNPVELIPYALTFLSNNFVTTGSTAIKLTIVQLIVIVSAIWVLFKTDKVKALQLSPIFAYGFWAISIGFMVAHGRASLGIMHALSPRYCTLSFPFAICSIISLIIHIEYIGYWIKIKVINRYVTLQTYMLVAIFGVQQVRYLKAANLRNNNLAEAVKHIKASDFDAPIVKEMLYNRSDILKIKVDMMKKHRLSLYR</sequence>
<dbReference type="EMBL" id="JASHID010000006">
    <property type="protein sequence ID" value="MDI9864694.1"/>
    <property type="molecule type" value="Genomic_DNA"/>
</dbReference>
<keyword evidence="3" id="KW-1185">Reference proteome</keyword>
<keyword evidence="1" id="KW-0812">Transmembrane</keyword>
<feature type="transmembrane region" description="Helical" evidence="1">
    <location>
        <begin position="208"/>
        <end position="227"/>
    </location>
</feature>
<evidence type="ECO:0000256" key="1">
    <source>
        <dbReference type="SAM" id="Phobius"/>
    </source>
</evidence>
<proteinExistence type="predicted"/>
<keyword evidence="1" id="KW-0472">Membrane</keyword>
<feature type="transmembrane region" description="Helical" evidence="1">
    <location>
        <begin position="332"/>
        <end position="354"/>
    </location>
</feature>
<accession>A0ABT6YM74</accession>
<protein>
    <recommendedName>
        <fullName evidence="4">Glycosyltransferase RgtA/B/C/D-like domain-containing protein</fullName>
    </recommendedName>
</protein>
<feature type="transmembrane region" description="Helical" evidence="1">
    <location>
        <begin position="291"/>
        <end position="312"/>
    </location>
</feature>
<gene>
    <name evidence="2" type="ORF">QM480_10195</name>
</gene>
<evidence type="ECO:0000313" key="2">
    <source>
        <dbReference type="EMBL" id="MDI9864694.1"/>
    </source>
</evidence>
<feature type="transmembrane region" description="Helical" evidence="1">
    <location>
        <begin position="74"/>
        <end position="102"/>
    </location>
</feature>
<comment type="caution">
    <text evidence="2">The sequence shown here is derived from an EMBL/GenBank/DDBJ whole genome shotgun (WGS) entry which is preliminary data.</text>
</comment>
<organism evidence="2 3">
    <name type="scientific">Flectobacillus longus</name>
    <dbReference type="NCBI Taxonomy" id="2984207"/>
    <lineage>
        <taxon>Bacteria</taxon>
        <taxon>Pseudomonadati</taxon>
        <taxon>Bacteroidota</taxon>
        <taxon>Cytophagia</taxon>
        <taxon>Cytophagales</taxon>
        <taxon>Flectobacillaceae</taxon>
        <taxon>Flectobacillus</taxon>
    </lineage>
</organism>
<keyword evidence="1" id="KW-1133">Transmembrane helix</keyword>
<feature type="transmembrane region" description="Helical" evidence="1">
    <location>
        <begin position="180"/>
        <end position="199"/>
    </location>
</feature>
<name>A0ABT6YM74_9BACT</name>
<reference evidence="2 3" key="1">
    <citation type="submission" date="2023-05" db="EMBL/GenBank/DDBJ databases">
        <title>Novel species of genus Flectobacillus isolated from stream in China.</title>
        <authorList>
            <person name="Lu H."/>
        </authorList>
    </citation>
    <scope>NUCLEOTIDE SEQUENCE [LARGE SCALE GENOMIC DNA]</scope>
    <source>
        <strain evidence="2 3">DC10W</strain>
    </source>
</reference>
<feature type="transmembrane region" description="Helical" evidence="1">
    <location>
        <begin position="265"/>
        <end position="284"/>
    </location>
</feature>
<dbReference type="Proteomes" id="UP001236569">
    <property type="component" value="Unassembled WGS sequence"/>
</dbReference>